<gene>
    <name evidence="2" type="ORF">AAFF_G00118340</name>
</gene>
<evidence type="ECO:0000313" key="2">
    <source>
        <dbReference type="EMBL" id="KAJ8389597.1"/>
    </source>
</evidence>
<comment type="caution">
    <text evidence="2">The sequence shown here is derived from an EMBL/GenBank/DDBJ whole genome shotgun (WGS) entry which is preliminary data.</text>
</comment>
<keyword evidence="3" id="KW-1185">Reference proteome</keyword>
<evidence type="ECO:0000313" key="3">
    <source>
        <dbReference type="Proteomes" id="UP001221898"/>
    </source>
</evidence>
<name>A0AAD7RSN7_9TELE</name>
<evidence type="ECO:0000256" key="1">
    <source>
        <dbReference type="SAM" id="SignalP"/>
    </source>
</evidence>
<proteinExistence type="predicted"/>
<sequence length="124" mass="13266">MFSFLLFVGYFCLSYGQNTPPVPPAVTIRTTATTATPPAAATTTYPFTPTMPATTTAVMPFPPTTNPTSAVSRPIVLGLRVSVTSAIELNVETIQPILNQILFLIGPNQNVTLFVKNILLVTPQ</sequence>
<dbReference type="AlphaFoldDB" id="A0AAD7RSN7"/>
<dbReference type="EMBL" id="JAINUG010000180">
    <property type="protein sequence ID" value="KAJ8389597.1"/>
    <property type="molecule type" value="Genomic_DNA"/>
</dbReference>
<reference evidence="2" key="1">
    <citation type="journal article" date="2023" name="Science">
        <title>Genome structures resolve the early diversification of teleost fishes.</title>
        <authorList>
            <person name="Parey E."/>
            <person name="Louis A."/>
            <person name="Montfort J."/>
            <person name="Bouchez O."/>
            <person name="Roques C."/>
            <person name="Iampietro C."/>
            <person name="Lluch J."/>
            <person name="Castinel A."/>
            <person name="Donnadieu C."/>
            <person name="Desvignes T."/>
            <person name="Floi Bucao C."/>
            <person name="Jouanno E."/>
            <person name="Wen M."/>
            <person name="Mejri S."/>
            <person name="Dirks R."/>
            <person name="Jansen H."/>
            <person name="Henkel C."/>
            <person name="Chen W.J."/>
            <person name="Zahm M."/>
            <person name="Cabau C."/>
            <person name="Klopp C."/>
            <person name="Thompson A.W."/>
            <person name="Robinson-Rechavi M."/>
            <person name="Braasch I."/>
            <person name="Lecointre G."/>
            <person name="Bobe J."/>
            <person name="Postlethwait J.H."/>
            <person name="Berthelot C."/>
            <person name="Roest Crollius H."/>
            <person name="Guiguen Y."/>
        </authorList>
    </citation>
    <scope>NUCLEOTIDE SEQUENCE</scope>
    <source>
        <strain evidence="2">NC1722</strain>
    </source>
</reference>
<accession>A0AAD7RSN7</accession>
<organism evidence="2 3">
    <name type="scientific">Aldrovandia affinis</name>
    <dbReference type="NCBI Taxonomy" id="143900"/>
    <lineage>
        <taxon>Eukaryota</taxon>
        <taxon>Metazoa</taxon>
        <taxon>Chordata</taxon>
        <taxon>Craniata</taxon>
        <taxon>Vertebrata</taxon>
        <taxon>Euteleostomi</taxon>
        <taxon>Actinopterygii</taxon>
        <taxon>Neopterygii</taxon>
        <taxon>Teleostei</taxon>
        <taxon>Notacanthiformes</taxon>
        <taxon>Halosauridae</taxon>
        <taxon>Aldrovandia</taxon>
    </lineage>
</organism>
<keyword evidence="1" id="KW-0732">Signal</keyword>
<dbReference type="Proteomes" id="UP001221898">
    <property type="component" value="Unassembled WGS sequence"/>
</dbReference>
<feature type="signal peptide" evidence="1">
    <location>
        <begin position="1"/>
        <end position="16"/>
    </location>
</feature>
<protein>
    <submittedName>
        <fullName evidence="2">Uncharacterized protein</fullName>
    </submittedName>
</protein>
<feature type="chain" id="PRO_5041903334" evidence="1">
    <location>
        <begin position="17"/>
        <end position="124"/>
    </location>
</feature>